<dbReference type="InParanoid" id="E4ZJM5"/>
<evidence type="ECO:0000313" key="1">
    <source>
        <dbReference type="EMBL" id="CBX91310.1"/>
    </source>
</evidence>
<dbReference type="HOGENOM" id="CLU_2705252_0_0_1"/>
<reference evidence="2" key="1">
    <citation type="journal article" date="2011" name="Nat. Commun.">
        <title>Effector diversification within compartments of the Leptosphaeria maculans genome affected by Repeat-Induced Point mutations.</title>
        <authorList>
            <person name="Rouxel T."/>
            <person name="Grandaubert J."/>
            <person name="Hane J.K."/>
            <person name="Hoede C."/>
            <person name="van de Wouw A.P."/>
            <person name="Couloux A."/>
            <person name="Dominguez V."/>
            <person name="Anthouard V."/>
            <person name="Bally P."/>
            <person name="Bourras S."/>
            <person name="Cozijnsen A.J."/>
            <person name="Ciuffetti L.M."/>
            <person name="Degrave A."/>
            <person name="Dilmaghani A."/>
            <person name="Duret L."/>
            <person name="Fudal I."/>
            <person name="Goodwin S.B."/>
            <person name="Gout L."/>
            <person name="Glaser N."/>
            <person name="Linglin J."/>
            <person name="Kema G.H.J."/>
            <person name="Lapalu N."/>
            <person name="Lawrence C.B."/>
            <person name="May K."/>
            <person name="Meyer M."/>
            <person name="Ollivier B."/>
            <person name="Poulain J."/>
            <person name="Schoch C.L."/>
            <person name="Simon A."/>
            <person name="Spatafora J.W."/>
            <person name="Stachowiak A."/>
            <person name="Turgeon B.G."/>
            <person name="Tyler B.M."/>
            <person name="Vincent D."/>
            <person name="Weissenbach J."/>
            <person name="Amselem J."/>
            <person name="Quesneville H."/>
            <person name="Oliver R.P."/>
            <person name="Wincker P."/>
            <person name="Balesdent M.-H."/>
            <person name="Howlett B.J."/>
        </authorList>
    </citation>
    <scope>NUCLEOTIDE SEQUENCE [LARGE SCALE GENOMIC DNA]</scope>
    <source>
        <strain evidence="2">JN3 / isolate v23.1.3 / race Av1-4-5-6-7-8</strain>
    </source>
</reference>
<name>E4ZJM5_LEPMJ</name>
<sequence>MRLGFFSINSPSYGLEITRKLRICVGDKLMARAKITAVPRSSSSKVSGLSRHGHGRATKMCLFASWGGVLLIT</sequence>
<dbReference type="Proteomes" id="UP000002668">
    <property type="component" value="Genome"/>
</dbReference>
<dbReference type="EMBL" id="FP929072">
    <property type="protein sequence ID" value="CBX91310.1"/>
    <property type="molecule type" value="Genomic_DNA"/>
</dbReference>
<gene>
    <name evidence="1" type="ORF">LEMA_uP068180.1</name>
</gene>
<evidence type="ECO:0000313" key="2">
    <source>
        <dbReference type="Proteomes" id="UP000002668"/>
    </source>
</evidence>
<organism evidence="2">
    <name type="scientific">Leptosphaeria maculans (strain JN3 / isolate v23.1.3 / race Av1-4-5-6-7-8)</name>
    <name type="common">Blackleg fungus</name>
    <name type="synonym">Phoma lingam</name>
    <dbReference type="NCBI Taxonomy" id="985895"/>
    <lineage>
        <taxon>Eukaryota</taxon>
        <taxon>Fungi</taxon>
        <taxon>Dikarya</taxon>
        <taxon>Ascomycota</taxon>
        <taxon>Pezizomycotina</taxon>
        <taxon>Dothideomycetes</taxon>
        <taxon>Pleosporomycetidae</taxon>
        <taxon>Pleosporales</taxon>
        <taxon>Pleosporineae</taxon>
        <taxon>Leptosphaeriaceae</taxon>
        <taxon>Plenodomus</taxon>
        <taxon>Plenodomus lingam/Leptosphaeria maculans species complex</taxon>
    </lineage>
</organism>
<dbReference type="AlphaFoldDB" id="E4ZJM5"/>
<dbReference type="VEuPathDB" id="FungiDB:LEMA_uP068180.1"/>
<proteinExistence type="predicted"/>
<protein>
    <submittedName>
        <fullName evidence="1">Predicted protein</fullName>
    </submittedName>
</protein>
<accession>E4ZJM5</accession>
<keyword evidence="2" id="KW-1185">Reference proteome</keyword>